<name>C5DGP8_LACTC</name>
<reference evidence="8 9" key="1">
    <citation type="journal article" date="2009" name="Genome Res.">
        <title>Comparative genomics of protoploid Saccharomycetaceae.</title>
        <authorList>
            <consortium name="The Genolevures Consortium"/>
            <person name="Souciet J.-L."/>
            <person name="Dujon B."/>
            <person name="Gaillardin C."/>
            <person name="Johnston M."/>
            <person name="Baret P.V."/>
            <person name="Cliften P."/>
            <person name="Sherman D.J."/>
            <person name="Weissenbach J."/>
            <person name="Westhof E."/>
            <person name="Wincker P."/>
            <person name="Jubin C."/>
            <person name="Poulain J."/>
            <person name="Barbe V."/>
            <person name="Segurens B."/>
            <person name="Artiguenave F."/>
            <person name="Anthouard V."/>
            <person name="Vacherie B."/>
            <person name="Val M.-E."/>
            <person name="Fulton R.S."/>
            <person name="Minx P."/>
            <person name="Wilson R."/>
            <person name="Durrens P."/>
            <person name="Jean G."/>
            <person name="Marck C."/>
            <person name="Martin T."/>
            <person name="Nikolski M."/>
            <person name="Rolland T."/>
            <person name="Seret M.-L."/>
            <person name="Casaregola S."/>
            <person name="Despons L."/>
            <person name="Fairhead C."/>
            <person name="Fischer G."/>
            <person name="Lafontaine I."/>
            <person name="Leh V."/>
            <person name="Lemaire M."/>
            <person name="de Montigny J."/>
            <person name="Neuveglise C."/>
            <person name="Thierry A."/>
            <person name="Blanc-Lenfle I."/>
            <person name="Bleykasten C."/>
            <person name="Diffels J."/>
            <person name="Fritsch E."/>
            <person name="Frangeul L."/>
            <person name="Goeffon A."/>
            <person name="Jauniaux N."/>
            <person name="Kachouri-Lafond R."/>
            <person name="Payen C."/>
            <person name="Potier S."/>
            <person name="Pribylova L."/>
            <person name="Ozanne C."/>
            <person name="Richard G.-F."/>
            <person name="Sacerdot C."/>
            <person name="Straub M.-L."/>
            <person name="Talla E."/>
        </authorList>
    </citation>
    <scope>NUCLEOTIDE SEQUENCE [LARGE SCALE GENOMIC DNA]</scope>
    <source>
        <strain evidence="9">ATCC 56472 / CBS 6340 / NRRL Y-8284</strain>
    </source>
</reference>
<dbReference type="STRING" id="559295.C5DGP8"/>
<dbReference type="HOGENOM" id="CLU_002562_1_0_1"/>
<dbReference type="PDBsum" id="5F0O"/>
<dbReference type="GO" id="GO:0051301">
    <property type="term" value="P:cell division"/>
    <property type="evidence" value="ECO:0007669"/>
    <property type="project" value="UniProtKB-KW"/>
</dbReference>
<dbReference type="EMBL" id="CU928168">
    <property type="protein sequence ID" value="CAR22590.1"/>
    <property type="molecule type" value="Genomic_DNA"/>
</dbReference>
<comment type="subcellular location">
    <subcellularLocation>
        <location evidence="1">Nucleus</location>
    </subcellularLocation>
</comment>
<dbReference type="PANTHER" id="PTHR12663:SF0">
    <property type="entry name" value="PRECOCIOUS DISSOCIATION OF SISTERS 5, ISOFORM A"/>
    <property type="match status" value="1"/>
</dbReference>
<dbReference type="GO" id="GO:0005634">
    <property type="term" value="C:nucleus"/>
    <property type="evidence" value="ECO:0007669"/>
    <property type="project" value="UniProtKB-SubCell"/>
</dbReference>
<dbReference type="GO" id="GO:0000785">
    <property type="term" value="C:chromatin"/>
    <property type="evidence" value="ECO:0007669"/>
    <property type="project" value="TreeGrafter"/>
</dbReference>
<evidence type="ECO:0000256" key="2">
    <source>
        <dbReference type="ARBA" id="ARBA00022618"/>
    </source>
</evidence>
<dbReference type="Pfam" id="PF20168">
    <property type="entry name" value="PDS5"/>
    <property type="match status" value="1"/>
</dbReference>
<dbReference type="FunCoup" id="C5DGP8">
    <property type="interactions" value="964"/>
</dbReference>
<evidence type="ECO:0000313" key="9">
    <source>
        <dbReference type="Proteomes" id="UP000002036"/>
    </source>
</evidence>
<dbReference type="PDB" id="5F0O">
    <property type="method" value="X-ray"/>
    <property type="resolution" value="3.50 A"/>
    <property type="chains" value="A=80-1109"/>
</dbReference>
<keyword evidence="6" id="KW-0175">Coiled coil</keyword>
<evidence type="ECO:0000256" key="4">
    <source>
        <dbReference type="ARBA" id="ARBA00023242"/>
    </source>
</evidence>
<feature type="compositionally biased region" description="Acidic residues" evidence="7">
    <location>
        <begin position="1114"/>
        <end position="1130"/>
    </location>
</feature>
<evidence type="ECO:0000313" key="8">
    <source>
        <dbReference type="EMBL" id="CAR22590.1"/>
    </source>
</evidence>
<keyword evidence="9" id="KW-1185">Reference proteome</keyword>
<dbReference type="SMR" id="C5DGP8"/>
<dbReference type="Proteomes" id="UP000002036">
    <property type="component" value="Chromosome D"/>
</dbReference>
<organism evidence="8 9">
    <name type="scientific">Lachancea thermotolerans (strain ATCC 56472 / CBS 6340 / NRRL Y-8284)</name>
    <name type="common">Yeast</name>
    <name type="synonym">Kluyveromyces thermotolerans</name>
    <dbReference type="NCBI Taxonomy" id="559295"/>
    <lineage>
        <taxon>Eukaryota</taxon>
        <taxon>Fungi</taxon>
        <taxon>Dikarya</taxon>
        <taxon>Ascomycota</taxon>
        <taxon>Saccharomycotina</taxon>
        <taxon>Saccharomycetes</taxon>
        <taxon>Saccharomycetales</taxon>
        <taxon>Saccharomycetaceae</taxon>
        <taxon>Lachancea</taxon>
    </lineage>
</organism>
<dbReference type="OrthoDB" id="200660at2759"/>
<dbReference type="InterPro" id="IPR039776">
    <property type="entry name" value="Pds5"/>
</dbReference>
<evidence type="ECO:0007829" key="10">
    <source>
        <dbReference type="PDB" id="5F0N"/>
    </source>
</evidence>
<dbReference type="eggNOG" id="KOG1525">
    <property type="taxonomic scope" value="Eukaryota"/>
</dbReference>
<dbReference type="SUPFAM" id="SSF48371">
    <property type="entry name" value="ARM repeat"/>
    <property type="match status" value="1"/>
</dbReference>
<dbReference type="InParanoid" id="C5DGP8"/>
<dbReference type="InterPro" id="IPR016024">
    <property type="entry name" value="ARM-type_fold"/>
</dbReference>
<keyword evidence="2" id="KW-0132">Cell division</keyword>
<feature type="region of interest" description="Disordered" evidence="7">
    <location>
        <begin position="1217"/>
        <end position="1292"/>
    </location>
</feature>
<dbReference type="KEGG" id="lth:KLTH0D07062g"/>
<evidence type="ECO:0000256" key="7">
    <source>
        <dbReference type="SAM" id="MobiDB-lite"/>
    </source>
</evidence>
<gene>
    <name evidence="8" type="ordered locus">KLTH0D07062g</name>
</gene>
<dbReference type="GO" id="GO:0007064">
    <property type="term" value="P:mitotic sister chromatid cohesion"/>
    <property type="evidence" value="ECO:0007669"/>
    <property type="project" value="InterPro"/>
</dbReference>
<dbReference type="EvolutionaryTrace" id="C5DGP8"/>
<evidence type="ECO:0000256" key="3">
    <source>
        <dbReference type="ARBA" id="ARBA00022776"/>
    </source>
</evidence>
<dbReference type="PDBsum" id="5F0N"/>
<feature type="compositionally biased region" description="Acidic residues" evidence="7">
    <location>
        <begin position="1249"/>
        <end position="1258"/>
    </location>
</feature>
<evidence type="ECO:0007829" key="11">
    <source>
        <dbReference type="PDB" id="5F0O"/>
    </source>
</evidence>
<keyword evidence="10 11" id="KW-0002">3D-structure</keyword>
<accession>C5DGP8</accession>
<evidence type="ECO:0000256" key="5">
    <source>
        <dbReference type="ARBA" id="ARBA00023306"/>
    </source>
</evidence>
<sequence>MLTRLVSDALHVIKLNRPEQAGNTADYSLMVGSKSRLESDFSIISTIKNNIPTQQLLIRLERLHEELSNLKQESVDLRSLERYRADLIDRKILRNKDHGVRAFAACCLSDILRLYAPDAPYTDKELTEIFRLFLAQLKLLQEPENGYLTQQTYLINNLLEYRSIVILTDLPSSSQLVEELFNIFYSPTNSTIQGNMFTAIGGILGEVISECDSLPMSALKMVFNKFLSHKRAESLDGINYKKDPGFEISLIICQTYSNRLGRHFIKFYSEIMYEVLGESDIHEKGIASSAYKTLVKIGNLTSELWKYAPELVGSVTGLLYQLLCSDNELFRESATKCVSKMLGTHSLINFAVAHSDTYKIWLSKMADISPHVRQAWVSEIPSILMSRSDLSDDISKGLAKALIDSDHTVRLSAIQTFHEVPVKRLWECLPNAAVFAGLVHLTRETRRDLRDECIDAVARIYTESIESIPKTNENKEIWGVVETIPSACFNLYYINDLEINMKVDLLTFEKFLPLGLSNEEFVQRLLTLLQGFNEKAFSSFYAFNRRQDQMSTVLWKFIEFCEETNSQSPAASLSDTKLIKTVEWISSGFPSHLNVEQILLAFRELNDRRLYRLIKVAVAETSKHLTVRNAVSELFKRLEEPELFRKKNIKIESRFTRDNFSTVFRVLIYRAAPIIFNISNLPSFLNTSDSSNEDEKALKRQLIDNISIIKPGIFKDQVKNLVTIITEGETTGPGNTLSLAEAMRTVYKISKDKREHLDIEENTFFFQKLEDYAKEGNPLEAKYAIKLLGLAPNAAEYLSEVATAILPLDLKSKHFASNVLVLAEITKMQPQLLEKDSTEIVGLLIKDVLLSNDVVGDEDDQQAWFSDEDIYTGKADALSAKVFSLKLFANKIKVMAPDAHADEMTHAFTERTLKLFFYLVASGGELVSESNTDNYPTPANYQNKLRCCAGLHILKITKIASLSRFIKPQDISKLMNLVEDESLEVRSSFIGRLKDFLGDGSISIKFLPLVFFTAYEPDQALRTSTKMWINYTLSKENFRKGTFFERALPRLIHFIAHHPDVAEGLRLRETAFLTGLTTAIDYLVFYADSVLKASNLALLYYLAGRVRQYRDAVTEEDNEGEDEDEDEETDQTSHNSSSNIYIISELAQLVLGEFKEHHEWTLSSYPGKLNLPSDLFEPFESIDEARKNTFETYLRTEDTRSLRKVIAAKVSRLYRRTNVHKPLVQKRKNPESSSRPRKRAQASVHSDAELEGESEDDSYVPSRSRRGAVGETRKSSRPKKAVDYADDESEED</sequence>
<feature type="coiled-coil region" evidence="6">
    <location>
        <begin position="53"/>
        <end position="80"/>
    </location>
</feature>
<evidence type="ECO:0000256" key="6">
    <source>
        <dbReference type="SAM" id="Coils"/>
    </source>
</evidence>
<feature type="compositionally biased region" description="Basic residues" evidence="7">
    <location>
        <begin position="1217"/>
        <end position="1227"/>
    </location>
</feature>
<dbReference type="Gene3D" id="1.25.10.10">
    <property type="entry name" value="Leucine-rich Repeat Variant"/>
    <property type="match status" value="1"/>
</dbReference>
<proteinExistence type="evidence at protein level"/>
<protein>
    <submittedName>
        <fullName evidence="8">KLTH0D07062p</fullName>
    </submittedName>
</protein>
<dbReference type="PDB" id="5F0N">
    <property type="method" value="X-ray"/>
    <property type="resolution" value="3.20 A"/>
    <property type="chains" value="A=76-1109"/>
</dbReference>
<dbReference type="GO" id="GO:0006281">
    <property type="term" value="P:DNA repair"/>
    <property type="evidence" value="ECO:0007669"/>
    <property type="project" value="TreeGrafter"/>
</dbReference>
<keyword evidence="3" id="KW-0498">Mitosis</keyword>
<keyword evidence="5" id="KW-0131">Cell cycle</keyword>
<dbReference type="GeneID" id="8295259"/>
<evidence type="ECO:0000256" key="1">
    <source>
        <dbReference type="ARBA" id="ARBA00004123"/>
    </source>
</evidence>
<dbReference type="InterPro" id="IPR011989">
    <property type="entry name" value="ARM-like"/>
</dbReference>
<dbReference type="OMA" id="YPPAYNM"/>
<dbReference type="CDD" id="cd19953">
    <property type="entry name" value="PDS5"/>
    <property type="match status" value="1"/>
</dbReference>
<dbReference type="PANTHER" id="PTHR12663">
    <property type="entry name" value="ANDROGEN INDUCED INHIBITOR OF PROLIFERATION AS3 / PDS5-RELATED"/>
    <property type="match status" value="1"/>
</dbReference>
<reference evidence="10 11" key="2">
    <citation type="journal article" date="2016" name="Cell Rep.">
        <title>Crystal Structure of the Cohesin Gatekeeper Pds5 and in Complex with Kleisin Scc1.</title>
        <authorList>
            <person name="Lee B.G."/>
            <person name="Roig M.B."/>
            <person name="Jansma M."/>
            <person name="Petela N."/>
            <person name="Metson J."/>
            <person name="Nasmyth K."/>
            <person name="Lowe J."/>
        </authorList>
    </citation>
    <scope>X-RAY CRYSTALLOGRAPHY (3.20 ANGSTROMS) OF 76-1109</scope>
</reference>
<keyword evidence="4" id="KW-0539">Nucleus</keyword>
<dbReference type="RefSeq" id="XP_002553028.1">
    <property type="nucleotide sequence ID" value="XM_002552982.1"/>
</dbReference>
<feature type="region of interest" description="Disordered" evidence="7">
    <location>
        <begin position="1113"/>
        <end position="1136"/>
    </location>
</feature>